<proteinExistence type="predicted"/>
<reference evidence="1 2" key="1">
    <citation type="journal article" date="2011" name="Stand. Genomic Sci.">
        <title>Complete genome sequence of Mycobacterium sp. strain (Spyr1) and reclassification to Mycobacterium gilvum Spyr1.</title>
        <authorList>
            <person name="Kallimanis A."/>
            <person name="Karabika E."/>
            <person name="Mavromatis K."/>
            <person name="Lapidus A."/>
            <person name="Labutti K.M."/>
            <person name="Liolios K."/>
            <person name="Ivanova N."/>
            <person name="Goodwin L."/>
            <person name="Woyke T."/>
            <person name="Velentzas A.D."/>
            <person name="Perisynakis A."/>
            <person name="Ouzounis C.C."/>
            <person name="Kyrpides N.C."/>
            <person name="Koukkou A.I."/>
            <person name="Drainas C."/>
        </authorList>
    </citation>
    <scope>NUCLEOTIDE SEQUENCE [LARGE SCALE GENOMIC DNA]</scope>
    <source>
        <strain evidence="2">DSM 45189 / LMG 24558 / Spyr1</strain>
    </source>
</reference>
<evidence type="ECO:0000313" key="2">
    <source>
        <dbReference type="Proteomes" id="UP000008916"/>
    </source>
</evidence>
<dbReference type="EMBL" id="CP002386">
    <property type="protein sequence ID" value="ADU01963.1"/>
    <property type="molecule type" value="Genomic_DNA"/>
</dbReference>
<sequence length="72" mass="7701">MRVMTAVRCAAQPSSSRTPCPLPALTAAAVINLKAAGKSSRDRSNDVANQSLFYKDLLKMRGTGRAGHLRNT</sequence>
<dbReference type="Proteomes" id="UP000008916">
    <property type="component" value="Plasmid pMSPYR101"/>
</dbReference>
<geneLocation type="plasmid" evidence="1 2">
    <name>pMSPYR101</name>
</geneLocation>
<keyword evidence="2" id="KW-1185">Reference proteome</keyword>
<keyword evidence="1" id="KW-0614">Plasmid</keyword>
<organism evidence="1 2">
    <name type="scientific">Mycolicibacterium gilvum (strain DSM 45189 / LMG 24558 / Spyr1)</name>
    <name type="common">Mycobacterium gilvum</name>
    <dbReference type="NCBI Taxonomy" id="278137"/>
    <lineage>
        <taxon>Bacteria</taxon>
        <taxon>Bacillati</taxon>
        <taxon>Actinomycetota</taxon>
        <taxon>Actinomycetes</taxon>
        <taxon>Mycobacteriales</taxon>
        <taxon>Mycobacteriaceae</taxon>
        <taxon>Mycolicibacterium</taxon>
    </lineage>
</organism>
<accession>E6TQ40</accession>
<gene>
    <name evidence="1" type="ordered locus">Mspyr1_54500</name>
</gene>
<dbReference type="AlphaFoldDB" id="E6TQ40"/>
<name>E6TQ40_MYCSR</name>
<dbReference type="KEGG" id="msp:Mspyr1_54500"/>
<evidence type="ECO:0000313" key="1">
    <source>
        <dbReference type="EMBL" id="ADU01963.1"/>
    </source>
</evidence>
<dbReference type="HOGENOM" id="CLU_2718075_0_0_11"/>
<protein>
    <submittedName>
        <fullName evidence="1">Uncharacterized protein</fullName>
    </submittedName>
</protein>